<sequence>MKTLYLDPFSGVSGNMLLGTLFDLGLDFNAFKNELAKLKLTGYHLSLTKTTKSAITGHLFEVSLTSEFANHHVDEGAQKIHHHGRNLATIEDIINNSTLNAHIKKSACTVFEEIAKAEAHVHEKKIDEIHFHEIGAIDSIIDITGFFIGLNLLKIDKLICGPLVDGTGTIKVAHGVMPVPVPAVMQMRTNSAIPFRQRMDVDTELVTPTGFGIIKCATTTFGEVPENLILEKIGYGFGTRQINGLNALRSCIYNSLLSNQKVIHSKDQIILIETNLDDTTGQELSDVMAILLTNGAKDAWVEPITMKKGRPAHKLCLLADPTNSETLTKIIFEHTSSIGVRQQLLDRKIMQRDLKLLKTKFGNLHVKYLSYAGITKVSLEHDDLVSLAQKNKLPIKNLETKIMNLIQSD</sequence>
<accession>A0A9X2FK50</accession>
<keyword evidence="4" id="KW-1185">Reference proteome</keyword>
<name>A0A9X2FK50_9LACO</name>
<dbReference type="EC" id="4.99.1.12" evidence="2"/>
<reference evidence="3 4" key="1">
    <citation type="journal article" date="2023" name="Int. J. Syst. Evol. Microbiol.">
        <title>Ligilactobacillus ubinensis sp. nov., a novel species isolated from the wild ferment of a durian fruit (Durio zibethinus).</title>
        <authorList>
            <person name="Heng Y.C."/>
            <person name="Menon N."/>
            <person name="Chen B."/>
            <person name="Loo B.Z.L."/>
            <person name="Wong G.W.J."/>
            <person name="Lim A.C.H."/>
            <person name="Silvaraju S."/>
            <person name="Kittelmann S."/>
        </authorList>
    </citation>
    <scope>NUCLEOTIDE SEQUENCE [LARGE SCALE GENOMIC DNA]</scope>
    <source>
        <strain evidence="3 4">WILCCON 0076</strain>
    </source>
</reference>
<dbReference type="HAMAP" id="MF_01074">
    <property type="entry name" value="LarC"/>
    <property type="match status" value="1"/>
</dbReference>
<dbReference type="NCBIfam" id="TIGR00299">
    <property type="entry name" value="nickel pincer cofactor biosynthesis protein LarC"/>
    <property type="match status" value="1"/>
</dbReference>
<dbReference type="AlphaFoldDB" id="A0A9X2FK50"/>
<evidence type="ECO:0000313" key="4">
    <source>
        <dbReference type="Proteomes" id="UP001139006"/>
    </source>
</evidence>
<keyword evidence="1 2" id="KW-0533">Nickel</keyword>
<gene>
    <name evidence="2 3" type="primary">larC</name>
    <name evidence="3" type="ORF">LB941_00510</name>
</gene>
<evidence type="ECO:0000256" key="1">
    <source>
        <dbReference type="ARBA" id="ARBA00022596"/>
    </source>
</evidence>
<dbReference type="EMBL" id="JAIULA010000001">
    <property type="protein sequence ID" value="MCP0885813.1"/>
    <property type="molecule type" value="Genomic_DNA"/>
</dbReference>
<protein>
    <recommendedName>
        <fullName evidence="2">Pyridinium-3,5-bisthiocarboxylic acid mononucleotide nickel insertion protein</fullName>
        <shortName evidence="2">P2TMN nickel insertion protein</shortName>
        <ecNumber evidence="2">4.99.1.12</ecNumber>
    </recommendedName>
    <alternativeName>
        <fullName evidence="2">Nickel-pincer cofactor biosynthesis protein LarC</fullName>
    </alternativeName>
</protein>
<comment type="caution">
    <text evidence="3">The sequence shown here is derived from an EMBL/GenBank/DDBJ whole genome shotgun (WGS) entry which is preliminary data.</text>
</comment>
<proteinExistence type="inferred from homology"/>
<dbReference type="InterPro" id="IPR002822">
    <property type="entry name" value="Ni_insertion"/>
</dbReference>
<dbReference type="PANTHER" id="PTHR36566:SF1">
    <property type="entry name" value="PYRIDINIUM-3,5-BISTHIOCARBOXYLIC ACID MONONUCLEOTIDE NICKEL INSERTION PROTEIN"/>
    <property type="match status" value="1"/>
</dbReference>
<dbReference type="Gene3D" id="3.30.70.1380">
    <property type="entry name" value="Transcriptional regulatory protein pf0864 domain like"/>
    <property type="match status" value="1"/>
</dbReference>
<keyword evidence="2" id="KW-0456">Lyase</keyword>
<dbReference type="RefSeq" id="WP_253358524.1">
    <property type="nucleotide sequence ID" value="NZ_JAIULA010000001.1"/>
</dbReference>
<comment type="similarity">
    <text evidence="2">Belongs to the LarC family.</text>
</comment>
<dbReference type="Proteomes" id="UP001139006">
    <property type="component" value="Unassembled WGS sequence"/>
</dbReference>
<dbReference type="Pfam" id="PF01969">
    <property type="entry name" value="Ni_insertion"/>
    <property type="match status" value="1"/>
</dbReference>
<comment type="function">
    <text evidence="2">Involved in the biosynthesis of a nickel-pincer cofactor ((SCS)Ni(II) pincer complex). Binds Ni(2+), and functions in nickel delivery to pyridinium-3,5-bisthiocarboxylic acid mononucleotide (P2TMN), to form the mature cofactor. Is thus probably required for the activation of nickel-pincer cofactor-dependent enzymes.</text>
</comment>
<organism evidence="3 4">
    <name type="scientific">Ligilactobacillus ubinensis</name>
    <dbReference type="NCBI Taxonomy" id="2876789"/>
    <lineage>
        <taxon>Bacteria</taxon>
        <taxon>Bacillati</taxon>
        <taxon>Bacillota</taxon>
        <taxon>Bacilli</taxon>
        <taxon>Lactobacillales</taxon>
        <taxon>Lactobacillaceae</taxon>
        <taxon>Ligilactobacillus</taxon>
    </lineage>
</organism>
<dbReference type="GO" id="GO:0016829">
    <property type="term" value="F:lyase activity"/>
    <property type="evidence" value="ECO:0007669"/>
    <property type="project" value="UniProtKB-UniRule"/>
</dbReference>
<dbReference type="GO" id="GO:0051604">
    <property type="term" value="P:protein maturation"/>
    <property type="evidence" value="ECO:0007669"/>
    <property type="project" value="UniProtKB-UniRule"/>
</dbReference>
<dbReference type="GO" id="GO:0016151">
    <property type="term" value="F:nickel cation binding"/>
    <property type="evidence" value="ECO:0007669"/>
    <property type="project" value="UniProtKB-UniRule"/>
</dbReference>
<dbReference type="PANTHER" id="PTHR36566">
    <property type="entry name" value="NICKEL INSERTION PROTEIN-RELATED"/>
    <property type="match status" value="1"/>
</dbReference>
<evidence type="ECO:0000256" key="2">
    <source>
        <dbReference type="HAMAP-Rule" id="MF_01074"/>
    </source>
</evidence>
<evidence type="ECO:0000313" key="3">
    <source>
        <dbReference type="EMBL" id="MCP0885813.1"/>
    </source>
</evidence>
<comment type="catalytic activity">
    <reaction evidence="2">
        <text>Ni(II)-pyridinium-3,5-bisthiocarboxylate mononucleotide = pyridinium-3,5-bisthiocarboxylate mononucleotide + Ni(2+)</text>
        <dbReference type="Rhea" id="RHEA:54784"/>
        <dbReference type="ChEBI" id="CHEBI:49786"/>
        <dbReference type="ChEBI" id="CHEBI:137372"/>
        <dbReference type="ChEBI" id="CHEBI:137373"/>
        <dbReference type="EC" id="4.99.1.12"/>
    </reaction>
</comment>